<keyword evidence="4" id="KW-0732">Signal</keyword>
<feature type="region of interest" description="Disordered" evidence="2">
    <location>
        <begin position="690"/>
        <end position="737"/>
    </location>
</feature>
<feature type="compositionally biased region" description="Basic and acidic residues" evidence="2">
    <location>
        <begin position="1706"/>
        <end position="1715"/>
    </location>
</feature>
<feature type="compositionally biased region" description="Basic and acidic residues" evidence="2">
    <location>
        <begin position="525"/>
        <end position="538"/>
    </location>
</feature>
<feature type="transmembrane region" description="Helical" evidence="3">
    <location>
        <begin position="150"/>
        <end position="172"/>
    </location>
</feature>
<feature type="signal peptide" evidence="4">
    <location>
        <begin position="1"/>
        <end position="22"/>
    </location>
</feature>
<reference evidence="5 6" key="2">
    <citation type="journal article" date="2022" name="Mol. Biol. Evol.">
        <title>Comparative Genomics Reveals Insights into the Divergent Evolution of Astigmatic Mites and Household Pest Adaptations.</title>
        <authorList>
            <person name="Xiong Q."/>
            <person name="Wan A.T."/>
            <person name="Liu X."/>
            <person name="Fung C.S."/>
            <person name="Xiao X."/>
            <person name="Malainual N."/>
            <person name="Hou J."/>
            <person name="Wang L."/>
            <person name="Wang M."/>
            <person name="Yang K.Y."/>
            <person name="Cui Y."/>
            <person name="Leung E.L."/>
            <person name="Nong W."/>
            <person name="Shin S.K."/>
            <person name="Au S.W."/>
            <person name="Jeong K.Y."/>
            <person name="Chew F.T."/>
            <person name="Hui J.H."/>
            <person name="Leung T.F."/>
            <person name="Tungtrongchitr A."/>
            <person name="Zhong N."/>
            <person name="Liu Z."/>
            <person name="Tsui S.K."/>
        </authorList>
    </citation>
    <scope>NUCLEOTIDE SEQUENCE [LARGE SCALE GENOMIC DNA]</scope>
    <source>
        <strain evidence="5">Derp</strain>
    </source>
</reference>
<feature type="region of interest" description="Disordered" evidence="2">
    <location>
        <begin position="1668"/>
        <end position="1967"/>
    </location>
</feature>
<feature type="compositionally biased region" description="Basic and acidic residues" evidence="2">
    <location>
        <begin position="476"/>
        <end position="485"/>
    </location>
</feature>
<reference evidence="5 6" key="1">
    <citation type="journal article" date="2018" name="J. Allergy Clin. Immunol.">
        <title>High-quality assembly of Dermatophagoides pteronyssinus genome and transcriptome reveals a wide range of novel allergens.</title>
        <authorList>
            <person name="Liu X.Y."/>
            <person name="Yang K.Y."/>
            <person name="Wang M.Q."/>
            <person name="Kwok J.S."/>
            <person name="Zeng X."/>
            <person name="Yang Z."/>
            <person name="Xiao X.J."/>
            <person name="Lau C.P."/>
            <person name="Li Y."/>
            <person name="Huang Z.M."/>
            <person name="Ba J.G."/>
            <person name="Yim A.K."/>
            <person name="Ouyang C.Y."/>
            <person name="Ngai S.M."/>
            <person name="Chan T.F."/>
            <person name="Leung E.L."/>
            <person name="Liu L."/>
            <person name="Liu Z.G."/>
            <person name="Tsui S.K."/>
        </authorList>
    </citation>
    <scope>NUCLEOTIDE SEQUENCE [LARGE SCALE GENOMIC DNA]</scope>
    <source>
        <strain evidence="5">Derp</strain>
    </source>
</reference>
<feature type="compositionally biased region" description="Polar residues" evidence="2">
    <location>
        <begin position="1575"/>
        <end position="1590"/>
    </location>
</feature>
<proteinExistence type="predicted"/>
<feature type="coiled-coil region" evidence="1">
    <location>
        <begin position="394"/>
        <end position="431"/>
    </location>
</feature>
<feature type="region of interest" description="Disordered" evidence="2">
    <location>
        <begin position="1575"/>
        <end position="1617"/>
    </location>
</feature>
<keyword evidence="3" id="KW-0812">Transmembrane</keyword>
<name>A0ABQ8JHM8_DERPT</name>
<evidence type="ECO:0000256" key="1">
    <source>
        <dbReference type="SAM" id="Coils"/>
    </source>
</evidence>
<feature type="compositionally biased region" description="Polar residues" evidence="2">
    <location>
        <begin position="1797"/>
        <end position="1811"/>
    </location>
</feature>
<feature type="compositionally biased region" description="Polar residues" evidence="2">
    <location>
        <begin position="1505"/>
        <end position="1527"/>
    </location>
</feature>
<feature type="region of interest" description="Disordered" evidence="2">
    <location>
        <begin position="1425"/>
        <end position="1539"/>
    </location>
</feature>
<evidence type="ECO:0000313" key="5">
    <source>
        <dbReference type="EMBL" id="KAH9422120.1"/>
    </source>
</evidence>
<organism evidence="5 6">
    <name type="scientific">Dermatophagoides pteronyssinus</name>
    <name type="common">European house dust mite</name>
    <dbReference type="NCBI Taxonomy" id="6956"/>
    <lineage>
        <taxon>Eukaryota</taxon>
        <taxon>Metazoa</taxon>
        <taxon>Ecdysozoa</taxon>
        <taxon>Arthropoda</taxon>
        <taxon>Chelicerata</taxon>
        <taxon>Arachnida</taxon>
        <taxon>Acari</taxon>
        <taxon>Acariformes</taxon>
        <taxon>Sarcoptiformes</taxon>
        <taxon>Astigmata</taxon>
        <taxon>Psoroptidia</taxon>
        <taxon>Analgoidea</taxon>
        <taxon>Pyroglyphidae</taxon>
        <taxon>Dermatophagoidinae</taxon>
        <taxon>Dermatophagoides</taxon>
    </lineage>
</organism>
<feature type="compositionally biased region" description="Basic and acidic residues" evidence="2">
    <location>
        <begin position="722"/>
        <end position="737"/>
    </location>
</feature>
<evidence type="ECO:0000256" key="2">
    <source>
        <dbReference type="SAM" id="MobiDB-lite"/>
    </source>
</evidence>
<evidence type="ECO:0000256" key="3">
    <source>
        <dbReference type="SAM" id="Phobius"/>
    </source>
</evidence>
<feature type="compositionally biased region" description="Polar residues" evidence="2">
    <location>
        <begin position="1823"/>
        <end position="1838"/>
    </location>
</feature>
<feature type="chain" id="PRO_5046654112" evidence="4">
    <location>
        <begin position="23"/>
        <end position="2170"/>
    </location>
</feature>
<keyword evidence="3" id="KW-0472">Membrane</keyword>
<feature type="region of interest" description="Disordered" evidence="2">
    <location>
        <begin position="476"/>
        <end position="641"/>
    </location>
</feature>
<feature type="coiled-coil region" evidence="1">
    <location>
        <begin position="1341"/>
        <end position="1371"/>
    </location>
</feature>
<gene>
    <name evidence="5" type="ORF">DERP_002414</name>
</gene>
<feature type="compositionally biased region" description="Polar residues" evidence="2">
    <location>
        <begin position="615"/>
        <end position="624"/>
    </location>
</feature>
<feature type="compositionally biased region" description="Acidic residues" evidence="2">
    <location>
        <begin position="1956"/>
        <end position="1967"/>
    </location>
</feature>
<keyword evidence="6" id="KW-1185">Reference proteome</keyword>
<evidence type="ECO:0000313" key="6">
    <source>
        <dbReference type="Proteomes" id="UP000887458"/>
    </source>
</evidence>
<accession>A0ABQ8JHM8</accession>
<dbReference type="EMBL" id="NJHN03000037">
    <property type="protein sequence ID" value="KAH9422120.1"/>
    <property type="molecule type" value="Genomic_DNA"/>
</dbReference>
<keyword evidence="1" id="KW-0175">Coiled coil</keyword>
<keyword evidence="3" id="KW-1133">Transmembrane helix</keyword>
<feature type="compositionally biased region" description="Polar residues" evidence="2">
    <location>
        <begin position="1898"/>
        <end position="1908"/>
    </location>
</feature>
<evidence type="ECO:0000256" key="4">
    <source>
        <dbReference type="SAM" id="SignalP"/>
    </source>
</evidence>
<feature type="compositionally biased region" description="Polar residues" evidence="2">
    <location>
        <begin position="1486"/>
        <end position="1496"/>
    </location>
</feature>
<protein>
    <submittedName>
        <fullName evidence="5">Uncharacterized protein</fullName>
    </submittedName>
</protein>
<sequence>MKSINHFKIGALLFFFIRSIIADKIQTEDNKYDKVMIPYKPVYGAPSKCTGMYDSQMTAENYRICQINAIDKWKIEMKHYYTESLNFCCFVYGVLECETKVLSKCDADYSDRNEKETRRLFDKSCQPIIANNSCGNEAKIESEDKGQNQIWIYIGIGIGIFTIIVSIITCRYKQNKQNNLKKASMNAYKTKKFQKIYEMESTRLVYDKEVKDLDKQLVHNVSRQTISSDGSKTFSKKDEGSTLRKWKNNINNFFVNPDKKLKKEIKAKIEADSKNDPTFWDDFYENPEKYYEKPTSVITKTKKFFTRLWPKKEVNNEELMKKEEFIRSEARRQYENIRNNRLKSDKISTGQTTYESMVEEKSTDPLLAEVIKILNQEQDDVYNEMKDIPEPGNIDDAKKYMKLLKDTRKRVRNERNNLDKMLAKVSGIEDQTNGKAKNELLETKVKKDVQTKDLIDKKQSKKAKVIDEITDTKTVTEKSMDDQINRKSSKSKKPQTIARFVNKQKLETIPEEDETPEIQEFVSSESKKPETKTKDSLVNKKRKNLASLKEPKSSEESQISEFVSSKRKKPKTRPSVLDKPKLETIPEEDETPEIPEFISSESKKPETKPNVLDNIKQSTSQPADDQTPEIPEFVSTEGKKPETIASVVDNIKQSTSQPAEDQTTEFSEFVSSAGKKKQTIASLLNKQKLETIPEEDETPEIPEFVSSKDKKAQTIASAVNKQKLESTPKNDSDSVTEEIPKFISNEKENTKEITSMLKNDQSKTSKTSSKKVFFSLDDEQMKQTPVSSLKLEDQASEISTKESLKKDIEPQMDFEMKMLKKFEQKSIEKENDYKYYLEEMEHTISANDIKIARMENKLNDEDARLNRTLLFISSGGGYQTNQKHMKAINEKILKHMEKSDYVKEEKIKANQMKESIQNERKYLDDAIKERKNLYDYYYNKQNNNKVGENKKEIQTNIMNFAKKNLKKIPYHIIDEIQTKNNVVKMSNEKIMIPYKPVYGVPSKCTGMYDSQMTAEEYRICQIKVIDKWKIETKHYYTESLEFCCFVYDVLECETKVLSKCDADYSDRNEKETRRLFDKSCQPIIANNLCSTKSDNEGQNQIWIYILIGVGIFLTIVSIITCQYKHNQQKNLEKVAMNAYKTEKFQKTYEMESARLVYDKEVKNLDKQRLHNLSRQTISSDGSKTFSSKEKVSTLKKWKNNINNFFVNPDKKLKKEIKAKIDAESKNDPTFWDDFNENSEKYYKQPTGVVTKTKNFVKKLWPNKEAKNEKLKKEEFIRSEARRQYENIRKNRLESDKMPAGNESMIEEKNTDPLLAEVIKILNQEQDDVYHEMKDIPEPGNIDDAKKYMKKLEDTRKRVRNERNNLDKMLGKVSGIEDQTSGQAKNKLLETKVKKDEQTKDLIDKKQSKKAKVIEEITETKTVTEKSIDDQINRKSSKSKKPQTIARFVNKPKLETIPEEDETPEIPEFVSSESKKPETIASVVDNIKQSTSKPQESQTKKFKELVSSSGKKPKNSSVVQKKTSSVNKQKLETTKKIKHRNPGICFPETIASVVDNINTSTSKPAEDRIPKIKEFVSSSGKKPQTIASFANKQKLETIPEEDETPEIPEFVSSESKKPETIASVVDNIKQSTSKPAEDRIPKIKEFVSSSGKKPQTIASFANKQKLETIPEEDETPEIPEFVSSESKKPETIASVVDNIKQSTSQPAEDRIPKIKEFVSSSGKKPQTIASFANKQKLETIPEEDETPEIPEFVSSEGKKPQTIASAVNKQKLESQPAEDQTPEIPEFVSSESKKPETKTNVLDNIKQSTSQPAEDRTTKFPEFVSSSGKKPQTIASFANKQKLETIPEEDETPEIPEFVSSESKKPETIASVVDNIKQSTSQPAEDRIPKIKEFVSSGKKPQTIASFANKQKLETIPEEDETPEIPEFVSSEGKKAQTIASAVNKQKLESTPKNDSDSETEEIPEFISYDDENTKKLASILKNSQSKTTKTSSKRVTFSLDDEQMKQTPVSSLKLEDQTSDISTKDSLKDIEPQMDFELKMLKKFEQKSIEHENDYKYYLEEMEHTISANDIKIARMENKLEDEYNRLNRALLFMSSSGGVGENKNSNVDKKEIQTNAMDFAKKKFIKNTVPYHVKEISFAPDKNSPTSFPAQSPETGSFVKRKKNIYCIL</sequence>
<dbReference type="Proteomes" id="UP000887458">
    <property type="component" value="Unassembled WGS sequence"/>
</dbReference>
<comment type="caution">
    <text evidence="5">The sequence shown here is derived from an EMBL/GenBank/DDBJ whole genome shotgun (WGS) entry which is preliminary data.</text>
</comment>
<feature type="compositionally biased region" description="Basic and acidic residues" evidence="2">
    <location>
        <begin position="1945"/>
        <end position="1955"/>
    </location>
</feature>
<feature type="compositionally biased region" description="Polar residues" evidence="2">
    <location>
        <begin position="1717"/>
        <end position="1732"/>
    </location>
</feature>
<feature type="compositionally biased region" description="Basic and acidic residues" evidence="2">
    <location>
        <begin position="1883"/>
        <end position="1892"/>
    </location>
</feature>